<gene>
    <name evidence="2" type="ORF">KHB02_018005</name>
    <name evidence="1" type="ORF">KHB02_43430</name>
</gene>
<proteinExistence type="predicted"/>
<accession>A0A942T854</accession>
<sequence length="148" mass="17297">MEKTFLVIVGEQISSKEWRLKRKPSFIDIFILSFQLSHTTMNPSYQYIPLENGGKMPINFCDQDFQIIYNENKIQILVGEKDLPEEVIYEILSHFVLIEGSKVTALRHFPFEKTSLLIRKKRRTVSAEKKLKDTSDCFKLEGGILRKL</sequence>
<evidence type="ECO:0000313" key="3">
    <source>
        <dbReference type="Proteomes" id="UP000677265"/>
    </source>
</evidence>
<dbReference type="RefSeq" id="WP_213148023.1">
    <property type="nucleotide sequence ID" value="NZ_JAGYPE020000036.1"/>
</dbReference>
<name>A0A942T854_9BACI</name>
<evidence type="ECO:0000313" key="1">
    <source>
        <dbReference type="EMBL" id="MBS4188235.1"/>
    </source>
</evidence>
<dbReference type="Proteomes" id="UP000677265">
    <property type="component" value="Unassembled WGS sequence"/>
</dbReference>
<protein>
    <submittedName>
        <fullName evidence="1">Uncharacterized protein</fullName>
    </submittedName>
</protein>
<dbReference type="AlphaFoldDB" id="A0A942T854"/>
<evidence type="ECO:0000313" key="2">
    <source>
        <dbReference type="EMBL" id="MCH6267418.1"/>
    </source>
</evidence>
<organism evidence="1">
    <name type="scientific">Neobacillus citreus</name>
    <dbReference type="NCBI Taxonomy" id="2833578"/>
    <lineage>
        <taxon>Bacteria</taxon>
        <taxon>Bacillati</taxon>
        <taxon>Bacillota</taxon>
        <taxon>Bacilli</taxon>
        <taxon>Bacillales</taxon>
        <taxon>Bacillaceae</taxon>
        <taxon>Neobacillus</taxon>
    </lineage>
</organism>
<dbReference type="EMBL" id="JAGYPE010000010">
    <property type="protein sequence ID" value="MBS4188235.1"/>
    <property type="molecule type" value="Genomic_DNA"/>
</dbReference>
<reference evidence="1" key="1">
    <citation type="submission" date="2021-05" db="EMBL/GenBank/DDBJ databases">
        <title>Novel Bacillus species.</title>
        <authorList>
            <person name="Liu G."/>
        </authorList>
    </citation>
    <scope>NUCLEOTIDE SEQUENCE</scope>
    <source>
        <strain evidence="1 3">FJAT-50051</strain>
    </source>
</reference>
<dbReference type="EMBL" id="JAGYPE020000036">
    <property type="protein sequence ID" value="MCH6267418.1"/>
    <property type="molecule type" value="Genomic_DNA"/>
</dbReference>
<keyword evidence="3" id="KW-1185">Reference proteome</keyword>
<comment type="caution">
    <text evidence="1">The sequence shown here is derived from an EMBL/GenBank/DDBJ whole genome shotgun (WGS) entry which is preliminary data.</text>
</comment>